<dbReference type="InterPro" id="IPR047263">
    <property type="entry name" value="HNL-like_cupin"/>
</dbReference>
<protein>
    <submittedName>
        <fullName evidence="1">Cupin domain protein</fullName>
    </submittedName>
</protein>
<gene>
    <name evidence="1" type="ORF">SAMN05443663_102391</name>
</gene>
<dbReference type="InterPro" id="IPR011051">
    <property type="entry name" value="RmlC_Cupin_sf"/>
</dbReference>
<reference evidence="2" key="1">
    <citation type="submission" date="2016-11" db="EMBL/GenBank/DDBJ databases">
        <authorList>
            <person name="Varghese N."/>
            <person name="Submissions S."/>
        </authorList>
    </citation>
    <scope>NUCLEOTIDE SEQUENCE [LARGE SCALE GENOMIC DNA]</scope>
    <source>
        <strain evidence="2">DSM 17963</strain>
    </source>
</reference>
<dbReference type="SUPFAM" id="SSF51182">
    <property type="entry name" value="RmlC-like cupins"/>
    <property type="match status" value="1"/>
</dbReference>
<evidence type="ECO:0000313" key="1">
    <source>
        <dbReference type="EMBL" id="SHG27345.1"/>
    </source>
</evidence>
<dbReference type="AlphaFoldDB" id="A0A1M5IGK4"/>
<proteinExistence type="predicted"/>
<dbReference type="Proteomes" id="UP000184071">
    <property type="component" value="Unassembled WGS sequence"/>
</dbReference>
<evidence type="ECO:0000313" key="2">
    <source>
        <dbReference type="Proteomes" id="UP000184071"/>
    </source>
</evidence>
<dbReference type="CDD" id="cd02233">
    <property type="entry name" value="cupin_HNL-like"/>
    <property type="match status" value="1"/>
</dbReference>
<dbReference type="PANTHER" id="PTHR43698:SF1">
    <property type="entry name" value="BLL4564 PROTEIN"/>
    <property type="match status" value="1"/>
</dbReference>
<accession>A0A1M5IGK4</accession>
<dbReference type="STRING" id="370979.SAMN05443663_102391"/>
<keyword evidence="2" id="KW-1185">Reference proteome</keyword>
<dbReference type="InterPro" id="IPR014710">
    <property type="entry name" value="RmlC-like_jellyroll"/>
</dbReference>
<dbReference type="EMBL" id="FQWC01000002">
    <property type="protein sequence ID" value="SHG27345.1"/>
    <property type="molecule type" value="Genomic_DNA"/>
</dbReference>
<dbReference type="PANTHER" id="PTHR43698">
    <property type="entry name" value="RIBD C-TERMINAL DOMAIN CONTAINING PROTEIN"/>
    <property type="match status" value="1"/>
</dbReference>
<sequence length="153" mass="17335">MKYISDFSKVNLKKITKFMSTNYSAVIEEGKVPSAYMTGDVSYKKQSSDIHPENTVIKEVTFEPCARSNWHINASLHMLIAKDGVGYYQERGSAARILLKDEVVTILPGVEHWYGATPFDKFSYVAIITEIDKGHGTWLEKVTDAEYFLLSSR</sequence>
<organism evidence="1 2">
    <name type="scientific">Flavobacterium defluvii</name>
    <dbReference type="NCBI Taxonomy" id="370979"/>
    <lineage>
        <taxon>Bacteria</taxon>
        <taxon>Pseudomonadati</taxon>
        <taxon>Bacteroidota</taxon>
        <taxon>Flavobacteriia</taxon>
        <taxon>Flavobacteriales</taxon>
        <taxon>Flavobacteriaceae</taxon>
        <taxon>Flavobacterium</taxon>
    </lineage>
</organism>
<name>A0A1M5IGK4_9FLAO</name>
<dbReference type="Gene3D" id="2.60.120.10">
    <property type="entry name" value="Jelly Rolls"/>
    <property type="match status" value="1"/>
</dbReference>